<dbReference type="InterPro" id="IPR025232">
    <property type="entry name" value="DUF4174"/>
</dbReference>
<evidence type="ECO:0000256" key="1">
    <source>
        <dbReference type="ARBA" id="ARBA00022729"/>
    </source>
</evidence>
<evidence type="ECO:0000313" key="4">
    <source>
        <dbReference type="EMBL" id="MBB4022480.1"/>
    </source>
</evidence>
<feature type="signal peptide" evidence="2">
    <location>
        <begin position="1"/>
        <end position="19"/>
    </location>
</feature>
<dbReference type="Pfam" id="PF13778">
    <property type="entry name" value="DUF4174"/>
    <property type="match status" value="1"/>
</dbReference>
<proteinExistence type="predicted"/>
<sequence>MKILLLCAFAGLMPLAATATEAPTLSPLARWQADAAVVLDAREVDLADFQWLARAVIVFADTSADPRFQQQMALLAERPGELVQRDVVVIVDTDPAARSQPRQKLRPRGFMLALVAKDGTVSLRKPFPWDVRELSRAIDKMPLRQQEIRDRREQQ</sequence>
<dbReference type="AlphaFoldDB" id="A0A840CBJ4"/>
<evidence type="ECO:0000256" key="2">
    <source>
        <dbReference type="SAM" id="SignalP"/>
    </source>
</evidence>
<comment type="caution">
    <text evidence="4">The sequence shown here is derived from an EMBL/GenBank/DDBJ whole genome shotgun (WGS) entry which is preliminary data.</text>
</comment>
<reference evidence="4" key="1">
    <citation type="submission" date="2020-08" db="EMBL/GenBank/DDBJ databases">
        <title>Genomic Encyclopedia of Type Strains, Phase IV (KMG-IV): sequencing the most valuable type-strain genomes for metagenomic binning, comparative biology and taxonomic classification.</title>
        <authorList>
            <person name="Goeker M."/>
        </authorList>
    </citation>
    <scope>NUCLEOTIDE SEQUENCE [LARGE SCALE GENOMIC DNA]</scope>
    <source>
        <strain evidence="4">DSM 105040</strain>
    </source>
</reference>
<dbReference type="RefSeq" id="WP_054539692.1">
    <property type="nucleotide sequence ID" value="NZ_JACIEQ010000003.1"/>
</dbReference>
<feature type="domain" description="DUF4174" evidence="3">
    <location>
        <begin position="46"/>
        <end position="147"/>
    </location>
</feature>
<keyword evidence="1 2" id="KW-0732">Signal</keyword>
<name>A0A840CBJ4_9RHOB</name>
<dbReference type="Proteomes" id="UP000585681">
    <property type="component" value="Unassembled WGS sequence"/>
</dbReference>
<evidence type="ECO:0000259" key="3">
    <source>
        <dbReference type="Pfam" id="PF13778"/>
    </source>
</evidence>
<feature type="chain" id="PRO_5032872616" description="DUF4174 domain-containing protein" evidence="2">
    <location>
        <begin position="20"/>
        <end position="155"/>
    </location>
</feature>
<gene>
    <name evidence="4" type="ORF">GGR17_002299</name>
</gene>
<evidence type="ECO:0000313" key="5">
    <source>
        <dbReference type="Proteomes" id="UP000585681"/>
    </source>
</evidence>
<protein>
    <recommendedName>
        <fullName evidence="3">DUF4174 domain-containing protein</fullName>
    </recommendedName>
</protein>
<accession>A0A840CBJ4</accession>
<dbReference type="EMBL" id="JACIEQ010000003">
    <property type="protein sequence ID" value="MBB4022480.1"/>
    <property type="molecule type" value="Genomic_DNA"/>
</dbReference>
<keyword evidence="5" id="KW-1185">Reference proteome</keyword>
<organism evidence="4 5">
    <name type="scientific">Actibacterium naphthalenivorans</name>
    <dbReference type="NCBI Taxonomy" id="1614693"/>
    <lineage>
        <taxon>Bacteria</taxon>
        <taxon>Pseudomonadati</taxon>
        <taxon>Pseudomonadota</taxon>
        <taxon>Alphaproteobacteria</taxon>
        <taxon>Rhodobacterales</taxon>
        <taxon>Roseobacteraceae</taxon>
        <taxon>Actibacterium</taxon>
    </lineage>
</organism>